<dbReference type="GO" id="GO:0000166">
    <property type="term" value="F:nucleotide binding"/>
    <property type="evidence" value="ECO:0007669"/>
    <property type="project" value="UniProtKB-KW"/>
</dbReference>
<organism evidence="10 11">
    <name type="scientific">Lederbergia citrea</name>
    <dbReference type="NCBI Taxonomy" id="2833581"/>
    <lineage>
        <taxon>Bacteria</taxon>
        <taxon>Bacillati</taxon>
        <taxon>Bacillota</taxon>
        <taxon>Bacilli</taxon>
        <taxon>Bacillales</taxon>
        <taxon>Bacillaceae</taxon>
        <taxon>Lederbergia</taxon>
    </lineage>
</organism>
<evidence type="ECO:0000256" key="8">
    <source>
        <dbReference type="RuleBase" id="RU362119"/>
    </source>
</evidence>
<dbReference type="InterPro" id="IPR006179">
    <property type="entry name" value="5_nucleotidase/apyrase"/>
</dbReference>
<evidence type="ECO:0000256" key="6">
    <source>
        <dbReference type="ARBA" id="ARBA00022801"/>
    </source>
</evidence>
<dbReference type="AlphaFoldDB" id="A0A942UK93"/>
<evidence type="ECO:0000313" key="10">
    <source>
        <dbReference type="EMBL" id="MBS4222230.1"/>
    </source>
</evidence>
<reference evidence="10 11" key="1">
    <citation type="submission" date="2021-05" db="EMBL/GenBank/DDBJ databases">
        <title>Novel Bacillus species.</title>
        <authorList>
            <person name="Liu G."/>
        </authorList>
    </citation>
    <scope>NUCLEOTIDE SEQUENCE [LARGE SCALE GENOMIC DNA]</scope>
    <source>
        <strain evidence="10 11">FJAT-49682</strain>
    </source>
</reference>
<dbReference type="PANTHER" id="PTHR11575">
    <property type="entry name" value="5'-NUCLEOTIDASE-RELATED"/>
    <property type="match status" value="1"/>
</dbReference>
<keyword evidence="8" id="KW-0547">Nucleotide-binding</keyword>
<sequence length="386" mass="43595">MRKIKAIFALLLTVMAMPIGLNRTHAQEVPKSVIDLQILETTDLHAKIMDYDYVNRKHTVKYGLIRTATLIKESRKTAQNSLLFDVGDVLVGNSLGKYALKTQYVNFMDIHPVIKAMNILNYDAATIGNHEFNYGLEFLNKSLQGANFPYVNANIYIDDHNDFEGDDLNYFKPYTIIKKEVKDSVGKKHLLKIGVIGLITPIVADWDEAVFQGKLKVKNIRATAEYYVPIMKEHGADIIVALAHTGMEPDRGLKQKNGNSVYSLSKVKGIDAILYGHSHSLFPLKGDHSKKKGIDQNKGTVNGVATVQAGYWGNHLGIIDLQLVNKNGKWKVKNSQSSVKSIYRTINRKKIPTVPRDPEIEKIIETDHRILMDYMKMNFTHKKSPF</sequence>
<dbReference type="GO" id="GO:0008663">
    <property type="term" value="F:2',3'-cyclic-nucleotide 2'-phosphodiesterase activity"/>
    <property type="evidence" value="ECO:0007669"/>
    <property type="project" value="UniProtKB-EC"/>
</dbReference>
<evidence type="ECO:0000256" key="5">
    <source>
        <dbReference type="ARBA" id="ARBA00006654"/>
    </source>
</evidence>
<evidence type="ECO:0000256" key="2">
    <source>
        <dbReference type="ARBA" id="ARBA00001730"/>
    </source>
</evidence>
<accession>A0A942UK93</accession>
<dbReference type="Proteomes" id="UP000676456">
    <property type="component" value="Unassembled WGS sequence"/>
</dbReference>
<protein>
    <submittedName>
        <fullName evidence="10">Metallophosphoesterase</fullName>
    </submittedName>
</protein>
<proteinExistence type="inferred from homology"/>
<dbReference type="SUPFAM" id="SSF56300">
    <property type="entry name" value="Metallo-dependent phosphatases"/>
    <property type="match status" value="1"/>
</dbReference>
<comment type="catalytic activity">
    <reaction evidence="2">
        <text>a nucleoside 2',3'-cyclic phosphate + H2O = a nucleoside 3'-phosphate + H(+)</text>
        <dbReference type="Rhea" id="RHEA:19621"/>
        <dbReference type="ChEBI" id="CHEBI:15377"/>
        <dbReference type="ChEBI" id="CHEBI:15378"/>
        <dbReference type="ChEBI" id="CHEBI:66949"/>
        <dbReference type="ChEBI" id="CHEBI:66954"/>
        <dbReference type="EC" id="3.1.4.16"/>
    </reaction>
</comment>
<dbReference type="PRINTS" id="PR01607">
    <property type="entry name" value="APYRASEFAMLY"/>
</dbReference>
<dbReference type="PANTHER" id="PTHR11575:SF6">
    <property type="entry name" value="2',3'-CYCLIC-NUCLEOTIDE 2'-PHOSPHODIESTERASE_3'-NUCLEOTIDASE"/>
    <property type="match status" value="1"/>
</dbReference>
<feature type="signal peptide" evidence="8">
    <location>
        <begin position="1"/>
        <end position="26"/>
    </location>
</feature>
<comment type="cofactor">
    <cofactor evidence="3">
        <name>a divalent metal cation</name>
        <dbReference type="ChEBI" id="CHEBI:60240"/>
    </cofactor>
</comment>
<dbReference type="Gene3D" id="3.60.21.10">
    <property type="match status" value="1"/>
</dbReference>
<feature type="domain" description="Calcineurin-like phosphoesterase" evidence="9">
    <location>
        <begin position="37"/>
        <end position="280"/>
    </location>
</feature>
<dbReference type="InterPro" id="IPR004843">
    <property type="entry name" value="Calcineurin-like_PHP"/>
</dbReference>
<evidence type="ECO:0000256" key="7">
    <source>
        <dbReference type="ARBA" id="ARBA00023268"/>
    </source>
</evidence>
<dbReference type="InterPro" id="IPR006146">
    <property type="entry name" value="5'-Nucleotdase_CS"/>
</dbReference>
<dbReference type="GO" id="GO:0008254">
    <property type="term" value="F:3'-nucleotidase activity"/>
    <property type="evidence" value="ECO:0007669"/>
    <property type="project" value="UniProtKB-EC"/>
</dbReference>
<evidence type="ECO:0000256" key="1">
    <source>
        <dbReference type="ARBA" id="ARBA00000527"/>
    </source>
</evidence>
<feature type="chain" id="PRO_5038160395" evidence="8">
    <location>
        <begin position="27"/>
        <end position="386"/>
    </location>
</feature>
<dbReference type="PROSITE" id="PS00785">
    <property type="entry name" value="5_NUCLEOTIDASE_1"/>
    <property type="match status" value="1"/>
</dbReference>
<dbReference type="Pfam" id="PF00149">
    <property type="entry name" value="Metallophos"/>
    <property type="match status" value="1"/>
</dbReference>
<dbReference type="InterPro" id="IPR041827">
    <property type="entry name" value="CpdB_N"/>
</dbReference>
<comment type="subcellular location">
    <subcellularLocation>
        <location evidence="4">Cell envelope</location>
    </subcellularLocation>
</comment>
<evidence type="ECO:0000259" key="9">
    <source>
        <dbReference type="Pfam" id="PF00149"/>
    </source>
</evidence>
<dbReference type="GO" id="GO:0030288">
    <property type="term" value="C:outer membrane-bounded periplasmic space"/>
    <property type="evidence" value="ECO:0007669"/>
    <property type="project" value="TreeGrafter"/>
</dbReference>
<evidence type="ECO:0000256" key="3">
    <source>
        <dbReference type="ARBA" id="ARBA00001968"/>
    </source>
</evidence>
<keyword evidence="6 8" id="KW-0378">Hydrolase</keyword>
<comment type="similarity">
    <text evidence="5 8">Belongs to the 5'-nucleotidase family.</text>
</comment>
<name>A0A942UK93_9BACI</name>
<keyword evidence="8" id="KW-0732">Signal</keyword>
<dbReference type="GO" id="GO:0009166">
    <property type="term" value="P:nucleotide catabolic process"/>
    <property type="evidence" value="ECO:0007669"/>
    <property type="project" value="InterPro"/>
</dbReference>
<dbReference type="InterPro" id="IPR029052">
    <property type="entry name" value="Metallo-depent_PP-like"/>
</dbReference>
<comment type="catalytic activity">
    <reaction evidence="1">
        <text>a ribonucleoside 3'-phosphate + H2O = a ribonucleoside + phosphate</text>
        <dbReference type="Rhea" id="RHEA:10144"/>
        <dbReference type="ChEBI" id="CHEBI:13197"/>
        <dbReference type="ChEBI" id="CHEBI:15377"/>
        <dbReference type="ChEBI" id="CHEBI:18254"/>
        <dbReference type="ChEBI" id="CHEBI:43474"/>
        <dbReference type="EC" id="3.1.3.6"/>
    </reaction>
</comment>
<keyword evidence="7" id="KW-0511">Multifunctional enzyme</keyword>
<comment type="caution">
    <text evidence="10">The sequence shown here is derived from an EMBL/GenBank/DDBJ whole genome shotgun (WGS) entry which is preliminary data.</text>
</comment>
<dbReference type="PROSITE" id="PS00786">
    <property type="entry name" value="5_NUCLEOTIDASE_2"/>
    <property type="match status" value="1"/>
</dbReference>
<keyword evidence="11" id="KW-1185">Reference proteome</keyword>
<dbReference type="GO" id="GO:0046872">
    <property type="term" value="F:metal ion binding"/>
    <property type="evidence" value="ECO:0007669"/>
    <property type="project" value="InterPro"/>
</dbReference>
<dbReference type="CDD" id="cd07410">
    <property type="entry name" value="MPP_CpdB_N"/>
    <property type="match status" value="1"/>
</dbReference>
<dbReference type="EMBL" id="JAGYPN010000001">
    <property type="protein sequence ID" value="MBS4222230.1"/>
    <property type="molecule type" value="Genomic_DNA"/>
</dbReference>
<gene>
    <name evidence="10" type="ORF">KHA91_05595</name>
</gene>
<evidence type="ECO:0000256" key="4">
    <source>
        <dbReference type="ARBA" id="ARBA00004196"/>
    </source>
</evidence>
<evidence type="ECO:0000313" key="11">
    <source>
        <dbReference type="Proteomes" id="UP000676456"/>
    </source>
</evidence>